<evidence type="ECO:0000313" key="5">
    <source>
        <dbReference type="EMBL" id="CAF4065477.1"/>
    </source>
</evidence>
<evidence type="ECO:0000256" key="2">
    <source>
        <dbReference type="PROSITE-ProRule" id="PRU00504"/>
    </source>
</evidence>
<dbReference type="PANTHER" id="PTHR24104:SF25">
    <property type="entry name" value="PROTEIN LIN-41"/>
    <property type="match status" value="1"/>
</dbReference>
<evidence type="ECO:0000256" key="1">
    <source>
        <dbReference type="ARBA" id="ARBA00022737"/>
    </source>
</evidence>
<evidence type="ECO:0000313" key="6">
    <source>
        <dbReference type="Proteomes" id="UP000663868"/>
    </source>
</evidence>
<dbReference type="PROSITE" id="PS51125">
    <property type="entry name" value="NHL"/>
    <property type="match status" value="2"/>
</dbReference>
<dbReference type="Proteomes" id="UP000663844">
    <property type="component" value="Unassembled WGS sequence"/>
</dbReference>
<feature type="repeat" description="NHL" evidence="2">
    <location>
        <begin position="23"/>
        <end position="62"/>
    </location>
</feature>
<feature type="signal peptide" evidence="3">
    <location>
        <begin position="1"/>
        <end position="18"/>
    </location>
</feature>
<evidence type="ECO:0008006" key="7">
    <source>
        <dbReference type="Google" id="ProtNLM"/>
    </source>
</evidence>
<dbReference type="Proteomes" id="UP000663868">
    <property type="component" value="Unassembled WGS sequence"/>
</dbReference>
<dbReference type="EMBL" id="CAJOAZ010004570">
    <property type="protein sequence ID" value="CAF4065477.1"/>
    <property type="molecule type" value="Genomic_DNA"/>
</dbReference>
<keyword evidence="3" id="KW-0732">Signal</keyword>
<proteinExistence type="predicted"/>
<dbReference type="InterPro" id="IPR011041">
    <property type="entry name" value="Quinoprot_gluc/sorb_DH_b-prop"/>
</dbReference>
<dbReference type="EMBL" id="CAJOBB010000189">
    <property type="protein sequence ID" value="CAF3602797.1"/>
    <property type="molecule type" value="Genomic_DNA"/>
</dbReference>
<keyword evidence="1" id="KW-0677">Repeat</keyword>
<evidence type="ECO:0000313" key="4">
    <source>
        <dbReference type="EMBL" id="CAF3602797.1"/>
    </source>
</evidence>
<feature type="chain" id="PRO_5036414741" description="NHL repeat containing protein" evidence="3">
    <location>
        <begin position="19"/>
        <end position="301"/>
    </location>
</feature>
<reference evidence="4" key="1">
    <citation type="submission" date="2021-02" db="EMBL/GenBank/DDBJ databases">
        <authorList>
            <person name="Nowell W R."/>
        </authorList>
    </citation>
    <scope>NUCLEOTIDE SEQUENCE</scope>
</reference>
<dbReference type="InterPro" id="IPR050952">
    <property type="entry name" value="TRIM-NHL_E3_ligases"/>
</dbReference>
<dbReference type="InterPro" id="IPR011042">
    <property type="entry name" value="6-blade_b-propeller_TolB-like"/>
</dbReference>
<accession>A0A818N9J1</accession>
<dbReference type="PANTHER" id="PTHR24104">
    <property type="entry name" value="E3 UBIQUITIN-PROTEIN LIGASE NHLRC1-RELATED"/>
    <property type="match status" value="1"/>
</dbReference>
<comment type="caution">
    <text evidence="4">The sequence shown here is derived from an EMBL/GenBank/DDBJ whole genome shotgun (WGS) entry which is preliminary data.</text>
</comment>
<dbReference type="SUPFAM" id="SSF101898">
    <property type="entry name" value="NHL repeat"/>
    <property type="match status" value="1"/>
</dbReference>
<feature type="repeat" description="NHL" evidence="2">
    <location>
        <begin position="208"/>
        <end position="248"/>
    </location>
</feature>
<dbReference type="GO" id="GO:0008270">
    <property type="term" value="F:zinc ion binding"/>
    <property type="evidence" value="ECO:0007669"/>
    <property type="project" value="UniProtKB-KW"/>
</dbReference>
<dbReference type="InterPro" id="IPR001258">
    <property type="entry name" value="NHL_repeat"/>
</dbReference>
<dbReference type="AlphaFoldDB" id="A0A818N9J1"/>
<evidence type="ECO:0000256" key="3">
    <source>
        <dbReference type="SAM" id="SignalP"/>
    </source>
</evidence>
<dbReference type="Pfam" id="PF01436">
    <property type="entry name" value="NHL"/>
    <property type="match status" value="2"/>
</dbReference>
<name>A0A818N9J1_9BILA</name>
<dbReference type="SUPFAM" id="SSF50952">
    <property type="entry name" value="Soluble quinoprotein glucose dehydrogenase"/>
    <property type="match status" value="1"/>
</dbReference>
<sequence length="301" mass="32113">MFLGFVLATTIYPGMTVAGNANGVAGNGNQTLNGPLDVFLNDNGTLFVADWNNNRVQAFPAGSQIGTTVSSLTSHPQGLFIDSFSNLYVTWGTKYQVISQPSGISVPPTASSTCTWSISLNDAYGIAVDSSGNMYVSSSSCSFITVWNENRTSAARLLADSSLVSQPRHLYLDEDNMVIYVADTLHHRILKIFLNNSLPAQTVAGINGVSGKTADKLNGPAGVCVSRNDGTIYIADTLNHRIQKWPMGASAGITIAGNSNGTSGSSMYALNGPYAVFLDSTETFVYVADYYNNRVQRFPVS</sequence>
<gene>
    <name evidence="4" type="ORF">KXQ929_LOCUS5223</name>
    <name evidence="5" type="ORF">OXD698_LOCUS33398</name>
</gene>
<dbReference type="Gene3D" id="2.120.10.30">
    <property type="entry name" value="TolB, C-terminal domain"/>
    <property type="match status" value="2"/>
</dbReference>
<dbReference type="CDD" id="cd05819">
    <property type="entry name" value="NHL"/>
    <property type="match status" value="1"/>
</dbReference>
<organism evidence="4 6">
    <name type="scientific">Adineta steineri</name>
    <dbReference type="NCBI Taxonomy" id="433720"/>
    <lineage>
        <taxon>Eukaryota</taxon>
        <taxon>Metazoa</taxon>
        <taxon>Spiralia</taxon>
        <taxon>Gnathifera</taxon>
        <taxon>Rotifera</taxon>
        <taxon>Eurotatoria</taxon>
        <taxon>Bdelloidea</taxon>
        <taxon>Adinetida</taxon>
        <taxon>Adinetidae</taxon>
        <taxon>Adineta</taxon>
    </lineage>
</organism>
<protein>
    <recommendedName>
        <fullName evidence="7">NHL repeat containing protein</fullName>
    </recommendedName>
</protein>